<feature type="region of interest" description="Disordered" evidence="1">
    <location>
        <begin position="1"/>
        <end position="23"/>
    </location>
</feature>
<evidence type="ECO:0000313" key="2">
    <source>
        <dbReference type="EMBL" id="GLQ28316.1"/>
    </source>
</evidence>
<evidence type="ECO:0000256" key="1">
    <source>
        <dbReference type="SAM" id="MobiDB-lite"/>
    </source>
</evidence>
<dbReference type="EMBL" id="BSNL01000001">
    <property type="protein sequence ID" value="GLQ28316.1"/>
    <property type="molecule type" value="Genomic_DNA"/>
</dbReference>
<sequence>MSDISHSVLCPSYNNKEDKKDDDVSREQIFCGLMSYPKAGRAKEKLSRACG</sequence>
<gene>
    <name evidence="2" type="ORF">GCM10007927_31190</name>
</gene>
<organism evidence="2 3">
    <name type="scientific">Sulfitobacter pacificus</name>
    <dbReference type="NCBI Taxonomy" id="1499314"/>
    <lineage>
        <taxon>Bacteria</taxon>
        <taxon>Pseudomonadati</taxon>
        <taxon>Pseudomonadota</taxon>
        <taxon>Alphaproteobacteria</taxon>
        <taxon>Rhodobacterales</taxon>
        <taxon>Roseobacteraceae</taxon>
        <taxon>Sulfitobacter</taxon>
    </lineage>
</organism>
<keyword evidence="3" id="KW-1185">Reference proteome</keyword>
<proteinExistence type="predicted"/>
<comment type="caution">
    <text evidence="2">The sequence shown here is derived from an EMBL/GenBank/DDBJ whole genome shotgun (WGS) entry which is preliminary data.</text>
</comment>
<dbReference type="Proteomes" id="UP001161388">
    <property type="component" value="Unassembled WGS sequence"/>
</dbReference>
<accession>A0ABQ5VMY1</accession>
<reference evidence="2" key="1">
    <citation type="journal article" date="2014" name="Int. J. Syst. Evol. Microbiol.">
        <title>Complete genome of a new Firmicutes species belonging to the dominant human colonic microbiota ('Ruminococcus bicirculans') reveals two chromosomes and a selective capacity to utilize plant glucans.</title>
        <authorList>
            <consortium name="NISC Comparative Sequencing Program"/>
            <person name="Wegmann U."/>
            <person name="Louis P."/>
            <person name="Goesmann A."/>
            <person name="Henrissat B."/>
            <person name="Duncan S.H."/>
            <person name="Flint H.J."/>
        </authorList>
    </citation>
    <scope>NUCLEOTIDE SEQUENCE</scope>
    <source>
        <strain evidence="2">NBRC 109915</strain>
    </source>
</reference>
<protein>
    <submittedName>
        <fullName evidence="2">Uncharacterized protein</fullName>
    </submittedName>
</protein>
<reference evidence="2" key="2">
    <citation type="submission" date="2023-01" db="EMBL/GenBank/DDBJ databases">
        <title>Draft genome sequence of Sulfitobacter pacificus strain NBRC 109915.</title>
        <authorList>
            <person name="Sun Q."/>
            <person name="Mori K."/>
        </authorList>
    </citation>
    <scope>NUCLEOTIDE SEQUENCE</scope>
    <source>
        <strain evidence="2">NBRC 109915</strain>
    </source>
</reference>
<evidence type="ECO:0000313" key="3">
    <source>
        <dbReference type="Proteomes" id="UP001161388"/>
    </source>
</evidence>
<name>A0ABQ5VMY1_9RHOB</name>